<feature type="signal peptide" evidence="12">
    <location>
        <begin position="1"/>
        <end position="33"/>
    </location>
</feature>
<evidence type="ECO:0000259" key="14">
    <source>
        <dbReference type="Pfam" id="PF07715"/>
    </source>
</evidence>
<dbReference type="PANTHER" id="PTHR30069">
    <property type="entry name" value="TONB-DEPENDENT OUTER MEMBRANE RECEPTOR"/>
    <property type="match status" value="1"/>
</dbReference>
<keyword evidence="3 10" id="KW-1134">Transmembrane beta strand</keyword>
<name>A0A560JE38_9PROT</name>
<protein>
    <submittedName>
        <fullName evidence="15">Iron complex outermembrane receptor protein</fullName>
    </submittedName>
</protein>
<dbReference type="GO" id="GO:0009279">
    <property type="term" value="C:cell outer membrane"/>
    <property type="evidence" value="ECO:0007669"/>
    <property type="project" value="UniProtKB-SubCell"/>
</dbReference>
<evidence type="ECO:0000256" key="6">
    <source>
        <dbReference type="ARBA" id="ARBA00023077"/>
    </source>
</evidence>
<evidence type="ECO:0000256" key="12">
    <source>
        <dbReference type="SAM" id="SignalP"/>
    </source>
</evidence>
<evidence type="ECO:0000313" key="15">
    <source>
        <dbReference type="EMBL" id="TWB69306.1"/>
    </source>
</evidence>
<evidence type="ECO:0000256" key="3">
    <source>
        <dbReference type="ARBA" id="ARBA00022452"/>
    </source>
</evidence>
<keyword evidence="4 10" id="KW-0812">Transmembrane</keyword>
<feature type="chain" id="PRO_5021903657" evidence="12">
    <location>
        <begin position="34"/>
        <end position="679"/>
    </location>
</feature>
<organism evidence="15 16">
    <name type="scientific">Nitrospirillum amazonense</name>
    <dbReference type="NCBI Taxonomy" id="28077"/>
    <lineage>
        <taxon>Bacteria</taxon>
        <taxon>Pseudomonadati</taxon>
        <taxon>Pseudomonadota</taxon>
        <taxon>Alphaproteobacteria</taxon>
        <taxon>Rhodospirillales</taxon>
        <taxon>Azospirillaceae</taxon>
        <taxon>Nitrospirillum</taxon>
    </lineage>
</organism>
<dbReference type="InterPro" id="IPR037066">
    <property type="entry name" value="Plug_dom_sf"/>
</dbReference>
<dbReference type="Pfam" id="PF00593">
    <property type="entry name" value="TonB_dep_Rec_b-barrel"/>
    <property type="match status" value="1"/>
</dbReference>
<keyword evidence="2 10" id="KW-0813">Transport</keyword>
<evidence type="ECO:0000313" key="16">
    <source>
        <dbReference type="Proteomes" id="UP000320516"/>
    </source>
</evidence>
<keyword evidence="9 10" id="KW-0998">Cell outer membrane</keyword>
<dbReference type="SUPFAM" id="SSF56935">
    <property type="entry name" value="Porins"/>
    <property type="match status" value="1"/>
</dbReference>
<dbReference type="PANTHER" id="PTHR30069:SF29">
    <property type="entry name" value="HEMOGLOBIN AND HEMOGLOBIN-HAPTOGLOBIN-BINDING PROTEIN 1-RELATED"/>
    <property type="match status" value="1"/>
</dbReference>
<feature type="domain" description="TonB-dependent receptor-like beta-barrel" evidence="13">
    <location>
        <begin position="266"/>
        <end position="654"/>
    </location>
</feature>
<evidence type="ECO:0000256" key="4">
    <source>
        <dbReference type="ARBA" id="ARBA00022692"/>
    </source>
</evidence>
<dbReference type="GO" id="GO:0044718">
    <property type="term" value="P:siderophore transmembrane transport"/>
    <property type="evidence" value="ECO:0007669"/>
    <property type="project" value="TreeGrafter"/>
</dbReference>
<dbReference type="PROSITE" id="PS52016">
    <property type="entry name" value="TONB_DEPENDENT_REC_3"/>
    <property type="match status" value="1"/>
</dbReference>
<dbReference type="GO" id="GO:0015344">
    <property type="term" value="F:siderophore uptake transmembrane transporter activity"/>
    <property type="evidence" value="ECO:0007669"/>
    <property type="project" value="TreeGrafter"/>
</dbReference>
<evidence type="ECO:0000256" key="9">
    <source>
        <dbReference type="ARBA" id="ARBA00023237"/>
    </source>
</evidence>
<dbReference type="InterPro" id="IPR039426">
    <property type="entry name" value="TonB-dep_rcpt-like"/>
</dbReference>
<evidence type="ECO:0000256" key="2">
    <source>
        <dbReference type="ARBA" id="ARBA00022448"/>
    </source>
</evidence>
<accession>A0A560JE38</accession>
<comment type="similarity">
    <text evidence="10 11">Belongs to the TonB-dependent receptor family.</text>
</comment>
<dbReference type="AlphaFoldDB" id="A0A560JE38"/>
<dbReference type="Gene3D" id="2.40.170.20">
    <property type="entry name" value="TonB-dependent receptor, beta-barrel domain"/>
    <property type="match status" value="1"/>
</dbReference>
<feature type="domain" description="TonB-dependent receptor plug" evidence="14">
    <location>
        <begin position="61"/>
        <end position="169"/>
    </location>
</feature>
<evidence type="ECO:0000256" key="11">
    <source>
        <dbReference type="RuleBase" id="RU003357"/>
    </source>
</evidence>
<dbReference type="InterPro" id="IPR000531">
    <property type="entry name" value="Beta-barrel_TonB"/>
</dbReference>
<reference evidence="15 16" key="1">
    <citation type="submission" date="2019-06" db="EMBL/GenBank/DDBJ databases">
        <title>Genomic Encyclopedia of Type Strains, Phase IV (KMG-V): Genome sequencing to study the core and pangenomes of soil and plant-associated prokaryotes.</title>
        <authorList>
            <person name="Whitman W."/>
        </authorList>
    </citation>
    <scope>NUCLEOTIDE SEQUENCE [LARGE SCALE GENOMIC DNA]</scope>
    <source>
        <strain evidence="15 16">BR 12005</strain>
    </source>
</reference>
<evidence type="ECO:0000256" key="1">
    <source>
        <dbReference type="ARBA" id="ARBA00004571"/>
    </source>
</evidence>
<dbReference type="Gene3D" id="2.170.130.10">
    <property type="entry name" value="TonB-dependent receptor, plug domain"/>
    <property type="match status" value="1"/>
</dbReference>
<comment type="caution">
    <text evidence="15">The sequence shown here is derived from an EMBL/GenBank/DDBJ whole genome shotgun (WGS) entry which is preliminary data.</text>
</comment>
<sequence>MKNTMRLKSKLARSPSRLVLTLLGVAIASSAQAQSMNYGSLEDLFGEAVTTSATGQPQRASEAPAPMTIITADEIAHSGARTIPDILNRVAGVDVLSWGVSGADVGVDGYNQGNNPRLLVLVNGRQVYLDHYGVTIWSAIPVQLPEIRQIEVVKGPQAALFGFNAVSGVVNIITYNPLYDDVGAAQVTVGSQGQKEFDAVKSVKLGDKVGVRFSAGGWNMDEYGTASDKLVQGLRGNGSMRRAASMDSLAQITPDVQAGFEGTWSRADEFGMTALQGPTQGQYQTRSFKGTVKANTDWGLVDATAYSNHLDYHLNLLNNGAITSVASDTDTTVVQVQDLVKLTPTLTTRVGLEYRDNSIDSSPGKGATTGYQDFALSNMYNWQASDTLSLTLAGRWDHTWLNRSGFAPVPFTTADYNNRAFDTFSYNAGVVWHPSADDTITATAGRGIQSPTLIELGNNTVSKQAPGSVQVTGNPYVNPTVVTNYELGYQRAISAINGAAKVSALYQKTEDYKSIAFSSIHFINGYPTILLGENFGNSKEWGTEAELHGKLGGMRWSASWTWLNPIDSFTFKPGTVPVNYQRSTPKNTVKGNVGYDFGRWTTDLFLYWKSDYAAYYQTAKGPGLYTVSQGLTAQAAVSYKVSDDFSLTLAGSNLLQDHTQLAVTPQAERRVWGTATYKF</sequence>
<keyword evidence="8 15" id="KW-0675">Receptor</keyword>
<dbReference type="Pfam" id="PF07715">
    <property type="entry name" value="Plug"/>
    <property type="match status" value="1"/>
</dbReference>
<evidence type="ECO:0000256" key="8">
    <source>
        <dbReference type="ARBA" id="ARBA00023170"/>
    </source>
</evidence>
<dbReference type="EMBL" id="VITV01000009">
    <property type="protein sequence ID" value="TWB69306.1"/>
    <property type="molecule type" value="Genomic_DNA"/>
</dbReference>
<evidence type="ECO:0000259" key="13">
    <source>
        <dbReference type="Pfam" id="PF00593"/>
    </source>
</evidence>
<dbReference type="InterPro" id="IPR036942">
    <property type="entry name" value="Beta-barrel_TonB_sf"/>
</dbReference>
<keyword evidence="7 10" id="KW-0472">Membrane</keyword>
<comment type="subcellular location">
    <subcellularLocation>
        <location evidence="1 10">Cell outer membrane</location>
        <topology evidence="1 10">Multi-pass membrane protein</topology>
    </subcellularLocation>
</comment>
<evidence type="ECO:0000256" key="7">
    <source>
        <dbReference type="ARBA" id="ARBA00023136"/>
    </source>
</evidence>
<keyword evidence="6 11" id="KW-0798">TonB box</keyword>
<proteinExistence type="inferred from homology"/>
<dbReference type="InterPro" id="IPR012910">
    <property type="entry name" value="Plug_dom"/>
</dbReference>
<evidence type="ECO:0000256" key="5">
    <source>
        <dbReference type="ARBA" id="ARBA00022729"/>
    </source>
</evidence>
<gene>
    <name evidence="15" type="ORF">FBZ87_109146</name>
</gene>
<keyword evidence="5 12" id="KW-0732">Signal</keyword>
<evidence type="ECO:0000256" key="10">
    <source>
        <dbReference type="PROSITE-ProRule" id="PRU01360"/>
    </source>
</evidence>
<dbReference type="Proteomes" id="UP000320516">
    <property type="component" value="Unassembled WGS sequence"/>
</dbReference>